<evidence type="ECO:0000256" key="3">
    <source>
        <dbReference type="ARBA" id="ARBA00022927"/>
    </source>
</evidence>
<dbReference type="AlphaFoldDB" id="A0ABD3W3E3"/>
<dbReference type="GO" id="GO:0016491">
    <property type="term" value="F:oxidoreductase activity"/>
    <property type="evidence" value="ECO:0007669"/>
    <property type="project" value="UniProtKB-KW"/>
</dbReference>
<evidence type="ECO:0000256" key="1">
    <source>
        <dbReference type="ARBA" id="ARBA00004173"/>
    </source>
</evidence>
<keyword evidence="2" id="KW-0813">Transport</keyword>
<dbReference type="PROSITE" id="PS51808">
    <property type="entry name" value="CHCH"/>
    <property type="match status" value="1"/>
</dbReference>
<dbReference type="GO" id="GO:0005739">
    <property type="term" value="C:mitochondrion"/>
    <property type="evidence" value="ECO:0007669"/>
    <property type="project" value="UniProtKB-SubCell"/>
</dbReference>
<keyword evidence="4" id="KW-0560">Oxidoreductase</keyword>
<evidence type="ECO:0000256" key="4">
    <source>
        <dbReference type="ARBA" id="ARBA00023002"/>
    </source>
</evidence>
<feature type="compositionally biased region" description="Basic and acidic residues" evidence="9">
    <location>
        <begin position="132"/>
        <end position="149"/>
    </location>
</feature>
<keyword evidence="7" id="KW-1015">Disulfide bond</keyword>
<dbReference type="InterPro" id="IPR039289">
    <property type="entry name" value="CHCHD4"/>
</dbReference>
<evidence type="ECO:0000256" key="8">
    <source>
        <dbReference type="ARBA" id="ARBA00023284"/>
    </source>
</evidence>
<dbReference type="Gene3D" id="1.10.287.2900">
    <property type="match status" value="1"/>
</dbReference>
<protein>
    <recommendedName>
        <fullName evidence="12">Mitochondrial intermembrane space import and assembly protein 40</fullName>
    </recommendedName>
</protein>
<evidence type="ECO:0000256" key="6">
    <source>
        <dbReference type="ARBA" id="ARBA00023128"/>
    </source>
</evidence>
<keyword evidence="5" id="KW-0811">Translocation</keyword>
<comment type="subcellular location">
    <subcellularLocation>
        <location evidence="1">Mitochondrion</location>
    </subcellularLocation>
</comment>
<dbReference type="PANTHER" id="PTHR21622">
    <property type="entry name" value="COILED-COIL-HELIX-COILED-COIL-HELIX DOMAIN CONTAINING 4"/>
    <property type="match status" value="1"/>
</dbReference>
<dbReference type="EMBL" id="JBJQND010000008">
    <property type="protein sequence ID" value="KAL3868080.1"/>
    <property type="molecule type" value="Genomic_DNA"/>
</dbReference>
<dbReference type="GO" id="GO:0015031">
    <property type="term" value="P:protein transport"/>
    <property type="evidence" value="ECO:0007669"/>
    <property type="project" value="UniProtKB-KW"/>
</dbReference>
<keyword evidence="11" id="KW-1185">Reference proteome</keyword>
<gene>
    <name evidence="10" type="ORF">ACJMK2_040917</name>
</gene>
<proteinExistence type="predicted"/>
<evidence type="ECO:0000256" key="2">
    <source>
        <dbReference type="ARBA" id="ARBA00022448"/>
    </source>
</evidence>
<organism evidence="10 11">
    <name type="scientific">Sinanodonta woodiana</name>
    <name type="common">Chinese pond mussel</name>
    <name type="synonym">Anodonta woodiana</name>
    <dbReference type="NCBI Taxonomy" id="1069815"/>
    <lineage>
        <taxon>Eukaryota</taxon>
        <taxon>Metazoa</taxon>
        <taxon>Spiralia</taxon>
        <taxon>Lophotrochozoa</taxon>
        <taxon>Mollusca</taxon>
        <taxon>Bivalvia</taxon>
        <taxon>Autobranchia</taxon>
        <taxon>Heteroconchia</taxon>
        <taxon>Palaeoheterodonta</taxon>
        <taxon>Unionida</taxon>
        <taxon>Unionoidea</taxon>
        <taxon>Unionidae</taxon>
        <taxon>Unioninae</taxon>
        <taxon>Sinanodonta</taxon>
    </lineage>
</organism>
<name>A0ABD3W3E3_SINWO</name>
<feature type="region of interest" description="Disordered" evidence="9">
    <location>
        <begin position="124"/>
        <end position="149"/>
    </location>
</feature>
<reference evidence="10 11" key="1">
    <citation type="submission" date="2024-11" db="EMBL/GenBank/DDBJ databases">
        <title>Chromosome-level genome assembly of the freshwater bivalve Anodonta woodiana.</title>
        <authorList>
            <person name="Chen X."/>
        </authorList>
    </citation>
    <scope>NUCLEOTIDE SEQUENCE [LARGE SCALE GENOMIC DNA]</scope>
    <source>
        <strain evidence="10">MN2024</strain>
        <tissue evidence="10">Gills</tissue>
    </source>
</reference>
<keyword evidence="6" id="KW-0496">Mitochondrion</keyword>
<keyword evidence="8" id="KW-0676">Redox-active center</keyword>
<accession>A0ABD3W3E3</accession>
<keyword evidence="3" id="KW-0653">Protein transport</keyword>
<evidence type="ECO:0000313" key="10">
    <source>
        <dbReference type="EMBL" id="KAL3868080.1"/>
    </source>
</evidence>
<evidence type="ECO:0000256" key="7">
    <source>
        <dbReference type="ARBA" id="ARBA00023157"/>
    </source>
</evidence>
<dbReference type="Proteomes" id="UP001634394">
    <property type="component" value="Unassembled WGS sequence"/>
</dbReference>
<evidence type="ECO:0008006" key="12">
    <source>
        <dbReference type="Google" id="ProtNLM"/>
    </source>
</evidence>
<sequence>MSFHREGKDQIIFVTKEDHEKPSTAVIKAPKEEDPGLILPNGNINWHCPCIGNKLIGPCGVEFHEALSCFMTSSRETGKAMAECAELMYDLKKCVAENKNAFPGLGHDYEEEESDDDDDVIQLEEESSSVSRDSKGSTEILDLKNDSMK</sequence>
<evidence type="ECO:0000313" key="11">
    <source>
        <dbReference type="Proteomes" id="UP001634394"/>
    </source>
</evidence>
<comment type="caution">
    <text evidence="10">The sequence shown here is derived from an EMBL/GenBank/DDBJ whole genome shotgun (WGS) entry which is preliminary data.</text>
</comment>
<evidence type="ECO:0000256" key="5">
    <source>
        <dbReference type="ARBA" id="ARBA00023010"/>
    </source>
</evidence>
<dbReference type="PANTHER" id="PTHR21622:SF0">
    <property type="entry name" value="COILED-COIL-HELIX-COILED-COIL-HELIX DOMAIN CONTAINING 4"/>
    <property type="match status" value="1"/>
</dbReference>
<evidence type="ECO:0000256" key="9">
    <source>
        <dbReference type="SAM" id="MobiDB-lite"/>
    </source>
</evidence>